<proteinExistence type="predicted"/>
<dbReference type="EMBL" id="CM056818">
    <property type="protein sequence ID" value="KAJ8623151.1"/>
    <property type="molecule type" value="Genomic_DNA"/>
</dbReference>
<accession>A0ACC2KQN7</accession>
<keyword evidence="2" id="KW-1185">Reference proteome</keyword>
<gene>
    <name evidence="1" type="ORF">MRB53_031680</name>
</gene>
<reference evidence="1 2" key="1">
    <citation type="journal article" date="2022" name="Hortic Res">
        <title>A haplotype resolved chromosomal level avocado genome allows analysis of novel avocado genes.</title>
        <authorList>
            <person name="Nath O."/>
            <person name="Fletcher S.J."/>
            <person name="Hayward A."/>
            <person name="Shaw L.M."/>
            <person name="Masouleh A.K."/>
            <person name="Furtado A."/>
            <person name="Henry R.J."/>
            <person name="Mitter N."/>
        </authorList>
    </citation>
    <scope>NUCLEOTIDE SEQUENCE [LARGE SCALE GENOMIC DNA]</scope>
    <source>
        <strain evidence="2">cv. Hass</strain>
    </source>
</reference>
<comment type="caution">
    <text evidence="1">The sequence shown here is derived from an EMBL/GenBank/DDBJ whole genome shotgun (WGS) entry which is preliminary data.</text>
</comment>
<evidence type="ECO:0000313" key="2">
    <source>
        <dbReference type="Proteomes" id="UP001234297"/>
    </source>
</evidence>
<evidence type="ECO:0000313" key="1">
    <source>
        <dbReference type="EMBL" id="KAJ8623151.1"/>
    </source>
</evidence>
<name>A0ACC2KQN7_PERAE</name>
<dbReference type="Proteomes" id="UP001234297">
    <property type="component" value="Chromosome 10"/>
</dbReference>
<organism evidence="1 2">
    <name type="scientific">Persea americana</name>
    <name type="common">Avocado</name>
    <dbReference type="NCBI Taxonomy" id="3435"/>
    <lineage>
        <taxon>Eukaryota</taxon>
        <taxon>Viridiplantae</taxon>
        <taxon>Streptophyta</taxon>
        <taxon>Embryophyta</taxon>
        <taxon>Tracheophyta</taxon>
        <taxon>Spermatophyta</taxon>
        <taxon>Magnoliopsida</taxon>
        <taxon>Magnoliidae</taxon>
        <taxon>Laurales</taxon>
        <taxon>Lauraceae</taxon>
        <taxon>Persea</taxon>
    </lineage>
</organism>
<protein>
    <submittedName>
        <fullName evidence="1">Uncharacterized protein</fullName>
    </submittedName>
</protein>
<sequence length="114" mass="12572">MEKKGLIEALKESEGFEKEREPWKWGAGVWKVVQPLEHGKMALILHPSIRHRPFVPSLCVEPAGASLPSSPSLPTCIPDRLSPSVSPLLPSLCPIRGTPKVAFVRMSTSWTLVH</sequence>